<dbReference type="PANTHER" id="PTHR36195:SF4">
    <property type="entry name" value="DOMAIN PROTEIN, PUTATIVE (AFU_ORTHOLOGUE AFUA_5G01990)-RELATED"/>
    <property type="match status" value="1"/>
</dbReference>
<gene>
    <name evidence="2" type="ORF">CC84DRAFT_1240297</name>
</gene>
<dbReference type="OrthoDB" id="3682664at2759"/>
<keyword evidence="1" id="KW-0732">Signal</keyword>
<sequence>MYYTLAVLTALASSAAAVGNAVVVNKCSSTIYAWSVGSSVGTKQTIATGKNFTEPLHSDAKSGGIALKITTVDDGLYNGSPQQIFSYSLDGASVWYVYDLSTAFGEPFLGKRITVTSTGSPSIVWANGSNPGGSQVKVGVSGVDVVFTGCA</sequence>
<dbReference type="PANTHER" id="PTHR36195">
    <property type="entry name" value="DOMAIN PROTEIN, PUTATIVE (AFU_ORTHOLOGUE AFUA_5G01990)-RELATED-RELATED"/>
    <property type="match status" value="1"/>
</dbReference>
<dbReference type="InParanoid" id="A0A177CMJ8"/>
<reference evidence="2 3" key="1">
    <citation type="submission" date="2016-05" db="EMBL/GenBank/DDBJ databases">
        <title>Comparative analysis of secretome profiles of manganese(II)-oxidizing ascomycete fungi.</title>
        <authorList>
            <consortium name="DOE Joint Genome Institute"/>
            <person name="Zeiner C.A."/>
            <person name="Purvine S.O."/>
            <person name="Zink E.M."/>
            <person name="Wu S."/>
            <person name="Pasa-Tolic L."/>
            <person name="Chaput D.L."/>
            <person name="Haridas S."/>
            <person name="Grigoriev I.V."/>
            <person name="Santelli C.M."/>
            <person name="Hansel C.M."/>
        </authorList>
    </citation>
    <scope>NUCLEOTIDE SEQUENCE [LARGE SCALE GENOMIC DNA]</scope>
    <source>
        <strain evidence="2 3">AP3s5-JAC2a</strain>
    </source>
</reference>
<feature type="signal peptide" evidence="1">
    <location>
        <begin position="1"/>
        <end position="17"/>
    </location>
</feature>
<dbReference type="Proteomes" id="UP000077069">
    <property type="component" value="Unassembled WGS sequence"/>
</dbReference>
<protein>
    <submittedName>
        <fullName evidence="2">Bys1 family protein</fullName>
    </submittedName>
</protein>
<dbReference type="GeneID" id="28767499"/>
<evidence type="ECO:0000313" key="2">
    <source>
        <dbReference type="EMBL" id="OAG08774.1"/>
    </source>
</evidence>
<dbReference type="Pfam" id="PF04681">
    <property type="entry name" value="Bys1"/>
    <property type="match status" value="1"/>
</dbReference>
<dbReference type="AlphaFoldDB" id="A0A177CMJ8"/>
<dbReference type="InterPro" id="IPR006771">
    <property type="entry name" value="CetA-like"/>
</dbReference>
<proteinExistence type="predicted"/>
<evidence type="ECO:0000256" key="1">
    <source>
        <dbReference type="SAM" id="SignalP"/>
    </source>
</evidence>
<feature type="chain" id="PRO_5008058372" evidence="1">
    <location>
        <begin position="18"/>
        <end position="151"/>
    </location>
</feature>
<dbReference type="RefSeq" id="XP_018039139.1">
    <property type="nucleotide sequence ID" value="XM_018184013.1"/>
</dbReference>
<evidence type="ECO:0000313" key="3">
    <source>
        <dbReference type="Proteomes" id="UP000077069"/>
    </source>
</evidence>
<keyword evidence="3" id="KW-1185">Reference proteome</keyword>
<organism evidence="2 3">
    <name type="scientific">Paraphaeosphaeria sporulosa</name>
    <dbReference type="NCBI Taxonomy" id="1460663"/>
    <lineage>
        <taxon>Eukaryota</taxon>
        <taxon>Fungi</taxon>
        <taxon>Dikarya</taxon>
        <taxon>Ascomycota</taxon>
        <taxon>Pezizomycotina</taxon>
        <taxon>Dothideomycetes</taxon>
        <taxon>Pleosporomycetidae</taxon>
        <taxon>Pleosporales</taxon>
        <taxon>Massarineae</taxon>
        <taxon>Didymosphaeriaceae</taxon>
        <taxon>Paraphaeosphaeria</taxon>
    </lineage>
</organism>
<dbReference type="EMBL" id="KV441550">
    <property type="protein sequence ID" value="OAG08774.1"/>
    <property type="molecule type" value="Genomic_DNA"/>
</dbReference>
<accession>A0A177CMJ8</accession>
<dbReference type="STRING" id="1460663.A0A177CMJ8"/>
<name>A0A177CMJ8_9PLEO</name>